<evidence type="ECO:0000313" key="5">
    <source>
        <dbReference type="Proteomes" id="UP000828390"/>
    </source>
</evidence>
<sequence length="229" mass="25008">MTTKKEVFFSVIFYALQALVSGTTKICYNFKNEPRERSCANGCCGTDYEQYCCDNTLPIVGSVLGAAAVFAIILAAGYYCYRKKSKSRQAARQTAVIVRCGCASTNAANANNTQQRGPPRIPAPRGPPYRIPINRASPTSNTHYNPAFVLADHVPSAFQYDQMAVYPPLDPAAPMLPPYEMTLAPPPYAMHKSEPPSRPPSYNDSIHHMGSQKGLKPGEYTDTLPPPAN</sequence>
<accession>A0A9D4RB84</accession>
<gene>
    <name evidence="4" type="ORF">DPMN_023270</name>
</gene>
<name>A0A9D4RB84_DREPO</name>
<proteinExistence type="predicted"/>
<feature type="transmembrane region" description="Helical" evidence="2">
    <location>
        <begin position="59"/>
        <end position="81"/>
    </location>
</feature>
<keyword evidence="3" id="KW-0732">Signal</keyword>
<comment type="caution">
    <text evidence="4">The sequence shown here is derived from an EMBL/GenBank/DDBJ whole genome shotgun (WGS) entry which is preliminary data.</text>
</comment>
<feature type="signal peptide" evidence="3">
    <location>
        <begin position="1"/>
        <end position="22"/>
    </location>
</feature>
<keyword evidence="2" id="KW-1133">Transmembrane helix</keyword>
<dbReference type="Proteomes" id="UP000828390">
    <property type="component" value="Unassembled WGS sequence"/>
</dbReference>
<keyword evidence="2" id="KW-0812">Transmembrane</keyword>
<keyword evidence="5" id="KW-1185">Reference proteome</keyword>
<evidence type="ECO:0000256" key="3">
    <source>
        <dbReference type="SAM" id="SignalP"/>
    </source>
</evidence>
<evidence type="ECO:0000256" key="1">
    <source>
        <dbReference type="SAM" id="MobiDB-lite"/>
    </source>
</evidence>
<dbReference type="AlphaFoldDB" id="A0A9D4RB84"/>
<keyword evidence="2" id="KW-0472">Membrane</keyword>
<reference evidence="4" key="2">
    <citation type="submission" date="2020-11" db="EMBL/GenBank/DDBJ databases">
        <authorList>
            <person name="McCartney M.A."/>
            <person name="Auch B."/>
            <person name="Kono T."/>
            <person name="Mallez S."/>
            <person name="Becker A."/>
            <person name="Gohl D.M."/>
            <person name="Silverstein K.A.T."/>
            <person name="Koren S."/>
            <person name="Bechman K.B."/>
            <person name="Herman A."/>
            <person name="Abrahante J.E."/>
            <person name="Garbe J."/>
        </authorList>
    </citation>
    <scope>NUCLEOTIDE SEQUENCE</scope>
    <source>
        <strain evidence="4">Duluth1</strain>
        <tissue evidence="4">Whole animal</tissue>
    </source>
</reference>
<organism evidence="4 5">
    <name type="scientific">Dreissena polymorpha</name>
    <name type="common">Zebra mussel</name>
    <name type="synonym">Mytilus polymorpha</name>
    <dbReference type="NCBI Taxonomy" id="45954"/>
    <lineage>
        <taxon>Eukaryota</taxon>
        <taxon>Metazoa</taxon>
        <taxon>Spiralia</taxon>
        <taxon>Lophotrochozoa</taxon>
        <taxon>Mollusca</taxon>
        <taxon>Bivalvia</taxon>
        <taxon>Autobranchia</taxon>
        <taxon>Heteroconchia</taxon>
        <taxon>Euheterodonta</taxon>
        <taxon>Imparidentia</taxon>
        <taxon>Neoheterodontei</taxon>
        <taxon>Myida</taxon>
        <taxon>Dreissenoidea</taxon>
        <taxon>Dreissenidae</taxon>
        <taxon>Dreissena</taxon>
    </lineage>
</organism>
<evidence type="ECO:0000256" key="2">
    <source>
        <dbReference type="SAM" id="Phobius"/>
    </source>
</evidence>
<protein>
    <submittedName>
        <fullName evidence="4">Uncharacterized protein</fullName>
    </submittedName>
</protein>
<dbReference type="EMBL" id="JAIWYP010000002">
    <property type="protein sequence ID" value="KAH3860372.1"/>
    <property type="molecule type" value="Genomic_DNA"/>
</dbReference>
<feature type="chain" id="PRO_5039679703" evidence="3">
    <location>
        <begin position="23"/>
        <end position="229"/>
    </location>
</feature>
<feature type="region of interest" description="Disordered" evidence="1">
    <location>
        <begin position="187"/>
        <end position="229"/>
    </location>
</feature>
<evidence type="ECO:0000313" key="4">
    <source>
        <dbReference type="EMBL" id="KAH3860372.1"/>
    </source>
</evidence>
<reference evidence="4" key="1">
    <citation type="journal article" date="2019" name="bioRxiv">
        <title>The Genome of the Zebra Mussel, Dreissena polymorpha: A Resource for Invasive Species Research.</title>
        <authorList>
            <person name="McCartney M.A."/>
            <person name="Auch B."/>
            <person name="Kono T."/>
            <person name="Mallez S."/>
            <person name="Zhang Y."/>
            <person name="Obille A."/>
            <person name="Becker A."/>
            <person name="Abrahante J.E."/>
            <person name="Garbe J."/>
            <person name="Badalamenti J.P."/>
            <person name="Herman A."/>
            <person name="Mangelson H."/>
            <person name="Liachko I."/>
            <person name="Sullivan S."/>
            <person name="Sone E.D."/>
            <person name="Koren S."/>
            <person name="Silverstein K.A.T."/>
            <person name="Beckman K.B."/>
            <person name="Gohl D.M."/>
        </authorList>
    </citation>
    <scope>NUCLEOTIDE SEQUENCE</scope>
    <source>
        <strain evidence="4">Duluth1</strain>
        <tissue evidence="4">Whole animal</tissue>
    </source>
</reference>